<sequence length="65" mass="6934">MSATASSETGFREAFLSQWTRKTFFRFAGSRPEDAPAVAGLQPLGSLIAAYPHGNQSISAGKETE</sequence>
<evidence type="ECO:0000313" key="1">
    <source>
        <dbReference type="EMBL" id="KAA1177023.1"/>
    </source>
</evidence>
<accession>A0A5B0VR60</accession>
<organism evidence="1 2">
    <name type="scientific">Rhizobium tropici</name>
    <dbReference type="NCBI Taxonomy" id="398"/>
    <lineage>
        <taxon>Bacteria</taxon>
        <taxon>Pseudomonadati</taxon>
        <taxon>Pseudomonadota</taxon>
        <taxon>Alphaproteobacteria</taxon>
        <taxon>Hyphomicrobiales</taxon>
        <taxon>Rhizobiaceae</taxon>
        <taxon>Rhizobium/Agrobacterium group</taxon>
        <taxon>Rhizobium</taxon>
    </lineage>
</organism>
<gene>
    <name evidence="1" type="ORF">FP026_26040</name>
</gene>
<evidence type="ECO:0000313" key="2">
    <source>
        <dbReference type="Proteomes" id="UP000323608"/>
    </source>
</evidence>
<comment type="caution">
    <text evidence="1">The sequence shown here is derived from an EMBL/GenBank/DDBJ whole genome shotgun (WGS) entry which is preliminary data.</text>
</comment>
<protein>
    <submittedName>
        <fullName evidence="1">Uncharacterized protein</fullName>
    </submittedName>
</protein>
<name>A0A5B0VR60_RHITR</name>
<reference evidence="1 2" key="1">
    <citation type="submission" date="2019-07" db="EMBL/GenBank/DDBJ databases">
        <title>The Draft Genome Sequence of Rhizobium tropici SARCC-755 Associated with Superior Nodulation on Pigeonpea (Cajanus cajan (L.) Millsp.).</title>
        <authorList>
            <person name="Bopape F.L."/>
            <person name="Hassen A.I."/>
            <person name="Swanevelder Z.H."/>
            <person name="Gwata E.T."/>
        </authorList>
    </citation>
    <scope>NUCLEOTIDE SEQUENCE [LARGE SCALE GENOMIC DNA]</scope>
    <source>
        <strain evidence="1 2">SARCC-755</strain>
    </source>
</reference>
<dbReference type="Proteomes" id="UP000323608">
    <property type="component" value="Unassembled WGS sequence"/>
</dbReference>
<dbReference type="AlphaFoldDB" id="A0A5B0VR60"/>
<dbReference type="EMBL" id="VNIP01000014">
    <property type="protein sequence ID" value="KAA1177023.1"/>
    <property type="molecule type" value="Genomic_DNA"/>
</dbReference>
<proteinExistence type="predicted"/>